<evidence type="ECO:0000259" key="4">
    <source>
        <dbReference type="Pfam" id="PF13649"/>
    </source>
</evidence>
<dbReference type="OrthoDB" id="5566900at2"/>
<dbReference type="InterPro" id="IPR029063">
    <property type="entry name" value="SAM-dependent_MTases_sf"/>
</dbReference>
<evidence type="ECO:0000256" key="1">
    <source>
        <dbReference type="ARBA" id="ARBA00022603"/>
    </source>
</evidence>
<dbReference type="InterPro" id="IPR041698">
    <property type="entry name" value="Methyltransf_25"/>
</dbReference>
<organism evidence="5 6">
    <name type="scientific">Actinoplanes regularis</name>
    <dbReference type="NCBI Taxonomy" id="52697"/>
    <lineage>
        <taxon>Bacteria</taxon>
        <taxon>Bacillati</taxon>
        <taxon>Actinomycetota</taxon>
        <taxon>Actinomycetes</taxon>
        <taxon>Micromonosporales</taxon>
        <taxon>Micromonosporaceae</taxon>
        <taxon>Actinoplanes</taxon>
    </lineage>
</organism>
<dbReference type="GO" id="GO:0008168">
    <property type="term" value="F:methyltransferase activity"/>
    <property type="evidence" value="ECO:0007669"/>
    <property type="project" value="UniProtKB-KW"/>
</dbReference>
<dbReference type="Proteomes" id="UP000198415">
    <property type="component" value="Unassembled WGS sequence"/>
</dbReference>
<keyword evidence="6" id="KW-1185">Reference proteome</keyword>
<protein>
    <submittedName>
        <fullName evidence="5">Methyltransferase domain-containing protein</fullName>
    </submittedName>
</protein>
<dbReference type="CDD" id="cd02440">
    <property type="entry name" value="AdoMet_MTases"/>
    <property type="match status" value="1"/>
</dbReference>
<dbReference type="SUPFAM" id="SSF53335">
    <property type="entry name" value="S-adenosyl-L-methionine-dependent methyltransferases"/>
    <property type="match status" value="1"/>
</dbReference>
<dbReference type="AlphaFoldDB" id="A0A238VAW2"/>
<dbReference type="PANTHER" id="PTHR43464:SF19">
    <property type="entry name" value="UBIQUINONE BIOSYNTHESIS O-METHYLTRANSFERASE, MITOCHONDRIAL"/>
    <property type="match status" value="1"/>
</dbReference>
<evidence type="ECO:0000313" key="6">
    <source>
        <dbReference type="Proteomes" id="UP000198415"/>
    </source>
</evidence>
<gene>
    <name evidence="5" type="ORF">SAMN06264365_101929</name>
</gene>
<dbReference type="EMBL" id="FZNR01000001">
    <property type="protein sequence ID" value="SNR31274.1"/>
    <property type="molecule type" value="Genomic_DNA"/>
</dbReference>
<keyword evidence="2 5" id="KW-0808">Transferase</keyword>
<evidence type="ECO:0000313" key="5">
    <source>
        <dbReference type="EMBL" id="SNR31274.1"/>
    </source>
</evidence>
<dbReference type="Pfam" id="PF13649">
    <property type="entry name" value="Methyltransf_25"/>
    <property type="match status" value="1"/>
</dbReference>
<dbReference type="Gene3D" id="3.40.50.150">
    <property type="entry name" value="Vaccinia Virus protein VP39"/>
    <property type="match status" value="1"/>
</dbReference>
<evidence type="ECO:0000256" key="2">
    <source>
        <dbReference type="ARBA" id="ARBA00022679"/>
    </source>
</evidence>
<dbReference type="RefSeq" id="WP_089291639.1">
    <property type="nucleotide sequence ID" value="NZ_BOMU01000003.1"/>
</dbReference>
<accession>A0A238VAW2</accession>
<proteinExistence type="predicted"/>
<dbReference type="PANTHER" id="PTHR43464">
    <property type="entry name" value="METHYLTRANSFERASE"/>
    <property type="match status" value="1"/>
</dbReference>
<keyword evidence="3" id="KW-0949">S-adenosyl-L-methionine</keyword>
<dbReference type="GO" id="GO:0032259">
    <property type="term" value="P:methylation"/>
    <property type="evidence" value="ECO:0007669"/>
    <property type="project" value="UniProtKB-KW"/>
</dbReference>
<reference evidence="5 6" key="1">
    <citation type="submission" date="2017-06" db="EMBL/GenBank/DDBJ databases">
        <authorList>
            <person name="Kim H.J."/>
            <person name="Triplett B.A."/>
        </authorList>
    </citation>
    <scope>NUCLEOTIDE SEQUENCE [LARGE SCALE GENOMIC DNA]</scope>
    <source>
        <strain evidence="5 6">DSM 43151</strain>
    </source>
</reference>
<name>A0A238VAW2_9ACTN</name>
<feature type="domain" description="Methyltransferase" evidence="4">
    <location>
        <begin position="65"/>
        <end position="154"/>
    </location>
</feature>
<evidence type="ECO:0000256" key="3">
    <source>
        <dbReference type="ARBA" id="ARBA00022691"/>
    </source>
</evidence>
<sequence length="214" mass="24634">MTLRLSDAETSKFWNDRHQRLTDLRSGGDVSYDEATNSMFYLRRLSMLMDRIGLQNNRVAPLYLLDAGCGKGYFSRELAKLGHEVDGIDRSEAALAQCRELGGGPRYYQSGLSEWRTSWLYDVVLTVDVLFHIMDDAEWERSVRNLASLVRLGGKLIIGDWGQDGDHLFGNYQICRGRNTYVPLLEACGMRFESWESYRFRRSPIGFYTFTRIG</sequence>
<keyword evidence="1 5" id="KW-0489">Methyltransferase</keyword>